<dbReference type="CDD" id="cd00887">
    <property type="entry name" value="MoeA"/>
    <property type="match status" value="1"/>
</dbReference>
<dbReference type="SUPFAM" id="SSF53218">
    <property type="entry name" value="Molybdenum cofactor biosynthesis proteins"/>
    <property type="match status" value="1"/>
</dbReference>
<keyword evidence="10 13" id="KW-0460">Magnesium</keyword>
<dbReference type="InterPro" id="IPR001453">
    <property type="entry name" value="MoaB/Mog_dom"/>
</dbReference>
<dbReference type="Pfam" id="PF00994">
    <property type="entry name" value="MoCF_biosynth"/>
    <property type="match status" value="1"/>
</dbReference>
<dbReference type="PANTHER" id="PTHR10192:SF5">
    <property type="entry name" value="GEPHYRIN"/>
    <property type="match status" value="1"/>
</dbReference>
<keyword evidence="7 13" id="KW-0500">Molybdenum</keyword>
<dbReference type="Pfam" id="PF03453">
    <property type="entry name" value="MoeA_N"/>
    <property type="match status" value="1"/>
</dbReference>
<dbReference type="Gene3D" id="2.170.190.11">
    <property type="entry name" value="Molybdopterin biosynthesis moea protein, domain 3"/>
    <property type="match status" value="1"/>
</dbReference>
<evidence type="ECO:0000256" key="10">
    <source>
        <dbReference type="ARBA" id="ARBA00022842"/>
    </source>
</evidence>
<evidence type="ECO:0000256" key="6">
    <source>
        <dbReference type="ARBA" id="ARBA00021108"/>
    </source>
</evidence>
<dbReference type="GO" id="GO:0006777">
    <property type="term" value="P:Mo-molybdopterin cofactor biosynthetic process"/>
    <property type="evidence" value="ECO:0007669"/>
    <property type="project" value="UniProtKB-UniRule"/>
</dbReference>
<dbReference type="InterPro" id="IPR036135">
    <property type="entry name" value="MoeA_linker/N_sf"/>
</dbReference>
<accession>K4LEM5</accession>
<dbReference type="Proteomes" id="UP000000467">
    <property type="component" value="Chromosome"/>
</dbReference>
<dbReference type="KEGG" id="tpz:Tph_c01770"/>
<dbReference type="OrthoDB" id="9804758at2"/>
<dbReference type="AlphaFoldDB" id="K4LEM5"/>
<evidence type="ECO:0000256" key="3">
    <source>
        <dbReference type="ARBA" id="ARBA00005046"/>
    </source>
</evidence>
<proteinExistence type="inferred from homology"/>
<dbReference type="PANTHER" id="PTHR10192">
    <property type="entry name" value="MOLYBDOPTERIN BIOSYNTHESIS PROTEIN"/>
    <property type="match status" value="1"/>
</dbReference>
<dbReference type="GO" id="GO:0046872">
    <property type="term" value="F:metal ion binding"/>
    <property type="evidence" value="ECO:0007669"/>
    <property type="project" value="UniProtKB-UniRule"/>
</dbReference>
<evidence type="ECO:0000256" key="9">
    <source>
        <dbReference type="ARBA" id="ARBA00022723"/>
    </source>
</evidence>
<dbReference type="InterPro" id="IPR038987">
    <property type="entry name" value="MoeA-like"/>
</dbReference>
<dbReference type="HOGENOM" id="CLU_010186_7_0_9"/>
<comment type="similarity">
    <text evidence="4 13">Belongs to the MoeA family.</text>
</comment>
<keyword evidence="11 13" id="KW-0501">Molybdenum cofactor biosynthesis</keyword>
<dbReference type="NCBIfam" id="TIGR00177">
    <property type="entry name" value="molyb_syn"/>
    <property type="match status" value="1"/>
</dbReference>
<dbReference type="InterPro" id="IPR005110">
    <property type="entry name" value="MoeA_linker/N"/>
</dbReference>
<dbReference type="Gene3D" id="2.40.340.10">
    <property type="entry name" value="MoeA, C-terminal, domain IV"/>
    <property type="match status" value="1"/>
</dbReference>
<dbReference type="Gene3D" id="3.40.980.10">
    <property type="entry name" value="MoaB/Mog-like domain"/>
    <property type="match status" value="1"/>
</dbReference>
<comment type="function">
    <text evidence="2 13">Catalyzes the insertion of molybdate into adenylated molybdopterin with the concomitant release of AMP.</text>
</comment>
<dbReference type="FunFam" id="2.170.190.11:FF:000001">
    <property type="entry name" value="Molybdopterin molybdenumtransferase"/>
    <property type="match status" value="1"/>
</dbReference>
<dbReference type="GO" id="GO:0005829">
    <property type="term" value="C:cytosol"/>
    <property type="evidence" value="ECO:0007669"/>
    <property type="project" value="TreeGrafter"/>
</dbReference>
<feature type="domain" description="MoaB/Mog" evidence="14">
    <location>
        <begin position="182"/>
        <end position="320"/>
    </location>
</feature>
<dbReference type="EMBL" id="CP003732">
    <property type="protein sequence ID" value="AFV10425.1"/>
    <property type="molecule type" value="Genomic_DNA"/>
</dbReference>
<dbReference type="eggNOG" id="COG0303">
    <property type="taxonomic scope" value="Bacteria"/>
</dbReference>
<dbReference type="NCBIfam" id="NF045515">
    <property type="entry name" value="Glp_gephyrin"/>
    <property type="match status" value="1"/>
</dbReference>
<dbReference type="SMART" id="SM00852">
    <property type="entry name" value="MoCF_biosynth"/>
    <property type="match status" value="1"/>
</dbReference>
<evidence type="ECO:0000256" key="12">
    <source>
        <dbReference type="ARBA" id="ARBA00047317"/>
    </source>
</evidence>
<evidence type="ECO:0000256" key="13">
    <source>
        <dbReference type="RuleBase" id="RU365090"/>
    </source>
</evidence>
<dbReference type="SUPFAM" id="SSF63867">
    <property type="entry name" value="MoeA C-terminal domain-like"/>
    <property type="match status" value="1"/>
</dbReference>
<dbReference type="FunFam" id="3.40.980.10:FF:000004">
    <property type="entry name" value="Molybdopterin molybdenumtransferase"/>
    <property type="match status" value="1"/>
</dbReference>
<evidence type="ECO:0000256" key="2">
    <source>
        <dbReference type="ARBA" id="ARBA00002901"/>
    </source>
</evidence>
<protein>
    <recommendedName>
        <fullName evidence="6 13">Molybdopterin molybdenumtransferase</fullName>
        <ecNumber evidence="5 13">2.10.1.1</ecNumber>
    </recommendedName>
</protein>
<evidence type="ECO:0000259" key="14">
    <source>
        <dbReference type="SMART" id="SM00852"/>
    </source>
</evidence>
<evidence type="ECO:0000256" key="11">
    <source>
        <dbReference type="ARBA" id="ARBA00023150"/>
    </source>
</evidence>
<comment type="catalytic activity">
    <reaction evidence="12">
        <text>adenylyl-molybdopterin + molybdate = Mo-molybdopterin + AMP + H(+)</text>
        <dbReference type="Rhea" id="RHEA:35047"/>
        <dbReference type="ChEBI" id="CHEBI:15378"/>
        <dbReference type="ChEBI" id="CHEBI:36264"/>
        <dbReference type="ChEBI" id="CHEBI:62727"/>
        <dbReference type="ChEBI" id="CHEBI:71302"/>
        <dbReference type="ChEBI" id="CHEBI:456215"/>
        <dbReference type="EC" id="2.10.1.1"/>
    </reaction>
</comment>
<dbReference type="Gene3D" id="3.90.105.10">
    <property type="entry name" value="Molybdopterin biosynthesis moea protein, domain 2"/>
    <property type="match status" value="1"/>
</dbReference>
<comment type="cofactor">
    <cofactor evidence="1 13">
        <name>Mg(2+)</name>
        <dbReference type="ChEBI" id="CHEBI:18420"/>
    </cofactor>
</comment>
<keyword evidence="16" id="KW-1185">Reference proteome</keyword>
<evidence type="ECO:0000256" key="8">
    <source>
        <dbReference type="ARBA" id="ARBA00022679"/>
    </source>
</evidence>
<evidence type="ECO:0000256" key="1">
    <source>
        <dbReference type="ARBA" id="ARBA00001946"/>
    </source>
</evidence>
<dbReference type="SUPFAM" id="SSF63882">
    <property type="entry name" value="MoeA N-terminal region -like"/>
    <property type="match status" value="1"/>
</dbReference>
<sequence length="414" mass="43331">MKINVSLEEAQELVLSMVNPVGETVVSLPAALGRVISRDLIAPFSEPSFDKSAFDGYAVRAGDTRSASSASPVVLQVIEEVSAGSVPVKKVVPGCAIRIMTGAPLPEGADAVVPFEDVEEALGSIVIRRPLAAGSGVIPTGNDVLEGEVIARRGRRVNALLIGVLASLGITRVPVYDQVRVAIINTGSELLDPSEKRQLGKIYVSNRYLLEARCREVGAEPVYLEGVPDEKGAIAGSLKKALEKADLVITTGGTSAGRYDVIKEALSIIGAQILFSRVAIKPGKSVIASHKDEKIILSLAGNPTAAMVTFDLVAVPAIKRMSGLEDPLLPVVTGILAGGFPSTSPRRRLLMARWKRQNGLGLIELAGKQGNVLKSSIDCNLLVDVPAGSPPLAAGQSVAAFVVGNLNDSLSEDE</sequence>
<name>K4LEM5_THEPS</name>
<dbReference type="STRING" id="1089553.Tph_c01770"/>
<gene>
    <name evidence="15" type="primary">moeA2</name>
    <name evidence="15" type="ordered locus">Tph_c01770</name>
</gene>
<dbReference type="InterPro" id="IPR036425">
    <property type="entry name" value="MoaB/Mog-like_dom_sf"/>
</dbReference>
<evidence type="ECO:0000256" key="7">
    <source>
        <dbReference type="ARBA" id="ARBA00022505"/>
    </source>
</evidence>
<dbReference type="GO" id="GO:0061599">
    <property type="term" value="F:molybdopterin molybdotransferase activity"/>
    <property type="evidence" value="ECO:0007669"/>
    <property type="project" value="UniProtKB-UniRule"/>
</dbReference>
<dbReference type="RefSeq" id="WP_015049345.1">
    <property type="nucleotide sequence ID" value="NC_018870.1"/>
</dbReference>
<evidence type="ECO:0000313" key="16">
    <source>
        <dbReference type="Proteomes" id="UP000000467"/>
    </source>
</evidence>
<dbReference type="EC" id="2.10.1.1" evidence="5 13"/>
<reference evidence="15 16" key="1">
    <citation type="journal article" date="2012" name="BMC Genomics">
        <title>Genome-guided analysis of physiological and morphological traits of the fermentative acetate oxidizer Thermacetogenium phaeum.</title>
        <authorList>
            <person name="Oehler D."/>
            <person name="Poehlein A."/>
            <person name="Leimbach A."/>
            <person name="Muller N."/>
            <person name="Daniel R."/>
            <person name="Gottschalk G."/>
            <person name="Schink B."/>
        </authorList>
    </citation>
    <scope>NUCLEOTIDE SEQUENCE [LARGE SCALE GENOMIC DNA]</scope>
    <source>
        <strain evidence="16">ATCC BAA-254 / DSM 26808 / PB</strain>
    </source>
</reference>
<organism evidence="15 16">
    <name type="scientific">Thermacetogenium phaeum (strain ATCC BAA-254 / DSM 26808 / PB)</name>
    <dbReference type="NCBI Taxonomy" id="1089553"/>
    <lineage>
        <taxon>Bacteria</taxon>
        <taxon>Bacillati</taxon>
        <taxon>Bacillota</taxon>
        <taxon>Clostridia</taxon>
        <taxon>Thermoanaerobacterales</taxon>
        <taxon>Thermoanaerobacteraceae</taxon>
        <taxon>Thermacetogenium</taxon>
    </lineage>
</organism>
<keyword evidence="9 13" id="KW-0479">Metal-binding</keyword>
<dbReference type="InterPro" id="IPR036688">
    <property type="entry name" value="MoeA_C_domain_IV_sf"/>
</dbReference>
<evidence type="ECO:0000256" key="5">
    <source>
        <dbReference type="ARBA" id="ARBA00013269"/>
    </source>
</evidence>
<comment type="pathway">
    <text evidence="3 13">Cofactor biosynthesis; molybdopterin biosynthesis.</text>
</comment>
<evidence type="ECO:0000256" key="4">
    <source>
        <dbReference type="ARBA" id="ARBA00010763"/>
    </source>
</evidence>
<evidence type="ECO:0000313" key="15">
    <source>
        <dbReference type="EMBL" id="AFV10425.1"/>
    </source>
</evidence>
<dbReference type="UniPathway" id="UPA00344"/>
<keyword evidence="8 13" id="KW-0808">Transferase</keyword>